<sequence>MSLPSVTQQPLTLPLHTFGGPPTSTTSSTVFQQPSFVGNTPSTVLFFLALAVGVFIATLFIFFTVRYFVRSKYGLHVYPLTHRNFVASNSLLSSVLASGNNNDTAPGGSGGAASGRAPGFLSSNPTNDEIYEQLEFIREYAIRRGLTWNGRMYMSQRTRRRHRRRRRARFAKMKKLSEEEVEILFPKKTYHDWLNGGKERDHEQRDGVLQEDAAAKGLAVPEPLAEAPEEITTVVSTTTTKKERTSHDITSLGEHAGTTTTATTNTTTTTTTTSEAIELDELPPVDIPDLLDSASKPESVNDDPSEELHFTSGTCAICLEVLEGEDIVRGLICGHVFHAECLDPWLVKRRACCPMCKRDYLYKNSATATTGTSNGELTNNDTTNNDSTNDENTNNGSSPTPDATPNGEAPAANANGDASSTNNNNTNTNANEEDEDRLSVDLEALRSDPALRALIQELIPIDERVQLILRDSQYAHLNIEERATETSNRKYGTVKAIWWRLMGISKNDLFNWCVMRIYLENRDSVVAAAQAARSETPEGETAATAETPEAEQTTAETPEAPETAEATETTPDSETAQAAPGTEPLEALSEPADRNSDAQPTDAQRSIVEQRV</sequence>
<dbReference type="GO" id="GO:0006511">
    <property type="term" value="P:ubiquitin-dependent protein catabolic process"/>
    <property type="evidence" value="ECO:0007669"/>
    <property type="project" value="TreeGrafter"/>
</dbReference>
<dbReference type="AlphaFoldDB" id="A0A1E4SQS1"/>
<feature type="transmembrane region" description="Helical" evidence="3">
    <location>
        <begin position="44"/>
        <end position="69"/>
    </location>
</feature>
<gene>
    <name evidence="5" type="ORF">CANTADRAFT_124280</name>
</gene>
<evidence type="ECO:0000259" key="4">
    <source>
        <dbReference type="PROSITE" id="PS50089"/>
    </source>
</evidence>
<dbReference type="InterPro" id="IPR051826">
    <property type="entry name" value="E3_ubiquitin-ligase_domain"/>
</dbReference>
<dbReference type="STRING" id="984487.A0A1E4SQS1"/>
<accession>A0A1E4SQS1</accession>
<organism evidence="5 6">
    <name type="scientific">Suhomyces tanzawaensis NRRL Y-17324</name>
    <dbReference type="NCBI Taxonomy" id="984487"/>
    <lineage>
        <taxon>Eukaryota</taxon>
        <taxon>Fungi</taxon>
        <taxon>Dikarya</taxon>
        <taxon>Ascomycota</taxon>
        <taxon>Saccharomycotina</taxon>
        <taxon>Pichiomycetes</taxon>
        <taxon>Debaryomycetaceae</taxon>
        <taxon>Suhomyces</taxon>
    </lineage>
</organism>
<dbReference type="EMBL" id="KV453909">
    <property type="protein sequence ID" value="ODV81860.1"/>
    <property type="molecule type" value="Genomic_DNA"/>
</dbReference>
<evidence type="ECO:0000313" key="5">
    <source>
        <dbReference type="EMBL" id="ODV81860.1"/>
    </source>
</evidence>
<dbReference type="GO" id="GO:0008270">
    <property type="term" value="F:zinc ion binding"/>
    <property type="evidence" value="ECO:0007669"/>
    <property type="project" value="UniProtKB-KW"/>
</dbReference>
<dbReference type="Pfam" id="PF13639">
    <property type="entry name" value="zf-RING_2"/>
    <property type="match status" value="1"/>
</dbReference>
<feature type="region of interest" description="Disordered" evidence="2">
    <location>
        <begin position="367"/>
        <end position="436"/>
    </location>
</feature>
<dbReference type="GO" id="GO:0061630">
    <property type="term" value="F:ubiquitin protein ligase activity"/>
    <property type="evidence" value="ECO:0007669"/>
    <property type="project" value="TreeGrafter"/>
</dbReference>
<feature type="region of interest" description="Disordered" evidence="2">
    <location>
        <begin position="237"/>
        <end position="307"/>
    </location>
</feature>
<dbReference type="SMART" id="SM00184">
    <property type="entry name" value="RING"/>
    <property type="match status" value="1"/>
</dbReference>
<evidence type="ECO:0000256" key="3">
    <source>
        <dbReference type="SAM" id="Phobius"/>
    </source>
</evidence>
<keyword evidence="3" id="KW-0472">Membrane</keyword>
<feature type="compositionally biased region" description="Low complexity" evidence="2">
    <location>
        <begin position="539"/>
        <end position="576"/>
    </location>
</feature>
<keyword evidence="1" id="KW-0863">Zinc-finger</keyword>
<dbReference type="PANTHER" id="PTHR22765">
    <property type="entry name" value="RING FINGER AND PROTEASE ASSOCIATED DOMAIN-CONTAINING"/>
    <property type="match status" value="1"/>
</dbReference>
<evidence type="ECO:0000256" key="2">
    <source>
        <dbReference type="SAM" id="MobiDB-lite"/>
    </source>
</evidence>
<keyword evidence="6" id="KW-1185">Reference proteome</keyword>
<dbReference type="InterPro" id="IPR001841">
    <property type="entry name" value="Znf_RING"/>
</dbReference>
<feature type="region of interest" description="Disordered" evidence="2">
    <location>
        <begin position="530"/>
        <end position="612"/>
    </location>
</feature>
<evidence type="ECO:0000313" key="6">
    <source>
        <dbReference type="Proteomes" id="UP000094285"/>
    </source>
</evidence>
<dbReference type="GeneID" id="30980363"/>
<dbReference type="OrthoDB" id="8062037at2759"/>
<reference evidence="6" key="1">
    <citation type="submission" date="2016-05" db="EMBL/GenBank/DDBJ databases">
        <title>Comparative genomics of biotechnologically important yeasts.</title>
        <authorList>
            <consortium name="DOE Joint Genome Institute"/>
            <person name="Riley R."/>
            <person name="Haridas S."/>
            <person name="Wolfe K.H."/>
            <person name="Lopes M.R."/>
            <person name="Hittinger C.T."/>
            <person name="Goker M."/>
            <person name="Salamov A."/>
            <person name="Wisecaver J."/>
            <person name="Long T.M."/>
            <person name="Aerts A.L."/>
            <person name="Barry K."/>
            <person name="Choi C."/>
            <person name="Clum A."/>
            <person name="Coughlan A.Y."/>
            <person name="Deshpande S."/>
            <person name="Douglass A.P."/>
            <person name="Hanson S.J."/>
            <person name="Klenk H.-P."/>
            <person name="Labutti K."/>
            <person name="Lapidus A."/>
            <person name="Lindquist E."/>
            <person name="Lipzen A."/>
            <person name="Meier-Kolthoff J.P."/>
            <person name="Ohm R.A."/>
            <person name="Otillar R.P."/>
            <person name="Pangilinan J."/>
            <person name="Peng Y."/>
            <person name="Rokas A."/>
            <person name="Rosa C.A."/>
            <person name="Scheuner C."/>
            <person name="Sibirny A.A."/>
            <person name="Slot J.C."/>
            <person name="Stielow J.B."/>
            <person name="Sun H."/>
            <person name="Kurtzman C.P."/>
            <person name="Blackwell M."/>
            <person name="Grigoriev I.V."/>
            <person name="Jeffries T.W."/>
        </authorList>
    </citation>
    <scope>NUCLEOTIDE SEQUENCE [LARGE SCALE GENOMIC DNA]</scope>
    <source>
        <strain evidence="6">NRRL Y-17324</strain>
    </source>
</reference>
<feature type="domain" description="RING-type" evidence="4">
    <location>
        <begin position="315"/>
        <end position="357"/>
    </location>
</feature>
<name>A0A1E4SQS1_9ASCO</name>
<keyword evidence="3" id="KW-0812">Transmembrane</keyword>
<dbReference type="CDD" id="cd16473">
    <property type="entry name" value="RING-H2_RNF103"/>
    <property type="match status" value="1"/>
</dbReference>
<dbReference type="SUPFAM" id="SSF57850">
    <property type="entry name" value="RING/U-box"/>
    <property type="match status" value="1"/>
</dbReference>
<evidence type="ECO:0000256" key="1">
    <source>
        <dbReference type="PROSITE-ProRule" id="PRU00175"/>
    </source>
</evidence>
<dbReference type="PROSITE" id="PS50089">
    <property type="entry name" value="ZF_RING_2"/>
    <property type="match status" value="1"/>
</dbReference>
<keyword evidence="1" id="KW-0862">Zinc</keyword>
<dbReference type="RefSeq" id="XP_020066982.1">
    <property type="nucleotide sequence ID" value="XM_020206226.1"/>
</dbReference>
<feature type="compositionally biased region" description="Low complexity" evidence="2">
    <location>
        <begin position="374"/>
        <end position="430"/>
    </location>
</feature>
<dbReference type="PANTHER" id="PTHR22765:SF416">
    <property type="entry name" value="E3 UBIQUITIN-PROTEIN LIGASE GODZILLA"/>
    <property type="match status" value="1"/>
</dbReference>
<dbReference type="InterPro" id="IPR013083">
    <property type="entry name" value="Znf_RING/FYVE/PHD"/>
</dbReference>
<dbReference type="GO" id="GO:0005737">
    <property type="term" value="C:cytoplasm"/>
    <property type="evidence" value="ECO:0007669"/>
    <property type="project" value="TreeGrafter"/>
</dbReference>
<proteinExistence type="predicted"/>
<dbReference type="Proteomes" id="UP000094285">
    <property type="component" value="Unassembled WGS sequence"/>
</dbReference>
<dbReference type="Gene3D" id="3.30.40.10">
    <property type="entry name" value="Zinc/RING finger domain, C3HC4 (zinc finger)"/>
    <property type="match status" value="1"/>
</dbReference>
<keyword evidence="1" id="KW-0479">Metal-binding</keyword>
<feature type="compositionally biased region" description="Low complexity" evidence="2">
    <location>
        <begin position="258"/>
        <end position="273"/>
    </location>
</feature>
<keyword evidence="3" id="KW-1133">Transmembrane helix</keyword>
<protein>
    <recommendedName>
        <fullName evidence="4">RING-type domain-containing protein</fullName>
    </recommendedName>
</protein>